<feature type="domain" description="Solute-binding protein family 5" evidence="3">
    <location>
        <begin position="99"/>
        <end position="488"/>
    </location>
</feature>
<dbReference type="InterPro" id="IPR000914">
    <property type="entry name" value="SBP_5_dom"/>
</dbReference>
<dbReference type="PIRSF" id="PIRSF002741">
    <property type="entry name" value="MppA"/>
    <property type="match status" value="1"/>
</dbReference>
<dbReference type="RefSeq" id="WP_192749508.1">
    <property type="nucleotide sequence ID" value="NZ_BAABJL010000030.1"/>
</dbReference>
<dbReference type="Pfam" id="PF00496">
    <property type="entry name" value="SBP_bac_5"/>
    <property type="match status" value="1"/>
</dbReference>
<keyword evidence="5" id="KW-1185">Reference proteome</keyword>
<dbReference type="Gene3D" id="3.10.105.10">
    <property type="entry name" value="Dipeptide-binding Protein, Domain 3"/>
    <property type="match status" value="1"/>
</dbReference>
<dbReference type="SUPFAM" id="SSF53850">
    <property type="entry name" value="Periplasmic binding protein-like II"/>
    <property type="match status" value="1"/>
</dbReference>
<reference evidence="4" key="1">
    <citation type="submission" date="2020-10" db="EMBL/GenBank/DDBJ databases">
        <title>Sequencing the genomes of 1000 actinobacteria strains.</title>
        <authorList>
            <person name="Klenk H.-P."/>
        </authorList>
    </citation>
    <scope>NUCLEOTIDE SEQUENCE</scope>
    <source>
        <strain evidence="4">DSM 45354</strain>
    </source>
</reference>
<dbReference type="GO" id="GO:0042597">
    <property type="term" value="C:periplasmic space"/>
    <property type="evidence" value="ECO:0007669"/>
    <property type="project" value="UniProtKB-ARBA"/>
</dbReference>
<feature type="compositionally biased region" description="Basic and acidic residues" evidence="1">
    <location>
        <begin position="214"/>
        <end position="224"/>
    </location>
</feature>
<dbReference type="InterPro" id="IPR039424">
    <property type="entry name" value="SBP_5"/>
</dbReference>
<dbReference type="AlphaFoldDB" id="A0A927R734"/>
<feature type="region of interest" description="Disordered" evidence="1">
    <location>
        <begin position="213"/>
        <end position="233"/>
    </location>
</feature>
<name>A0A927R734_9ACTN</name>
<comment type="caution">
    <text evidence="4">The sequence shown here is derived from an EMBL/GenBank/DDBJ whole genome shotgun (WGS) entry which is preliminary data.</text>
</comment>
<dbReference type="EMBL" id="JADBEM010000001">
    <property type="protein sequence ID" value="MBE1605117.1"/>
    <property type="molecule type" value="Genomic_DNA"/>
</dbReference>
<keyword evidence="2" id="KW-0732">Signal</keyword>
<evidence type="ECO:0000256" key="2">
    <source>
        <dbReference type="SAM" id="SignalP"/>
    </source>
</evidence>
<evidence type="ECO:0000313" key="4">
    <source>
        <dbReference type="EMBL" id="MBE1605117.1"/>
    </source>
</evidence>
<feature type="chain" id="PRO_5038127548" evidence="2">
    <location>
        <begin position="28"/>
        <end position="575"/>
    </location>
</feature>
<dbReference type="GO" id="GO:0043190">
    <property type="term" value="C:ATP-binding cassette (ABC) transporter complex"/>
    <property type="evidence" value="ECO:0007669"/>
    <property type="project" value="InterPro"/>
</dbReference>
<evidence type="ECO:0000256" key="1">
    <source>
        <dbReference type="SAM" id="MobiDB-lite"/>
    </source>
</evidence>
<organism evidence="4 5">
    <name type="scientific">Actinopolymorpha pittospori</name>
    <dbReference type="NCBI Taxonomy" id="648752"/>
    <lineage>
        <taxon>Bacteria</taxon>
        <taxon>Bacillati</taxon>
        <taxon>Actinomycetota</taxon>
        <taxon>Actinomycetes</taxon>
        <taxon>Propionibacteriales</taxon>
        <taxon>Actinopolymorphaceae</taxon>
        <taxon>Actinopolymorpha</taxon>
    </lineage>
</organism>
<accession>A0A927R734</accession>
<dbReference type="PANTHER" id="PTHR30290:SF83">
    <property type="entry name" value="ABC TRANSPORTER SUBSTRATE-BINDING PROTEIN"/>
    <property type="match status" value="1"/>
</dbReference>
<dbReference type="InterPro" id="IPR030678">
    <property type="entry name" value="Peptide/Ni-bd"/>
</dbReference>
<dbReference type="Proteomes" id="UP000638648">
    <property type="component" value="Unassembled WGS sequence"/>
</dbReference>
<dbReference type="Gene3D" id="3.40.190.10">
    <property type="entry name" value="Periplasmic binding protein-like II"/>
    <property type="match status" value="1"/>
</dbReference>
<dbReference type="PANTHER" id="PTHR30290">
    <property type="entry name" value="PERIPLASMIC BINDING COMPONENT OF ABC TRANSPORTER"/>
    <property type="match status" value="1"/>
</dbReference>
<evidence type="ECO:0000259" key="3">
    <source>
        <dbReference type="Pfam" id="PF00496"/>
    </source>
</evidence>
<evidence type="ECO:0000313" key="5">
    <source>
        <dbReference type="Proteomes" id="UP000638648"/>
    </source>
</evidence>
<dbReference type="GO" id="GO:0015833">
    <property type="term" value="P:peptide transport"/>
    <property type="evidence" value="ECO:0007669"/>
    <property type="project" value="TreeGrafter"/>
</dbReference>
<proteinExistence type="predicted"/>
<dbReference type="GO" id="GO:1904680">
    <property type="term" value="F:peptide transmembrane transporter activity"/>
    <property type="evidence" value="ECO:0007669"/>
    <property type="project" value="TreeGrafter"/>
</dbReference>
<protein>
    <submittedName>
        <fullName evidence="4">Peptide/nickel transport system substrate-binding protein</fullName>
    </submittedName>
</protein>
<feature type="signal peptide" evidence="2">
    <location>
        <begin position="1"/>
        <end position="27"/>
    </location>
</feature>
<sequence>MRHVPPVLTRVAALGGAALLTVSIAAACGPSGDDNSSSATGGKVDAASCQGGTLYVLNQKDITHLDPARLYTSGGGNIPSLLFRTLTTRNRAGGAEGAKVVPDLATNTGVASDNAQTWTYTLKDNLKFSDGTPITSKDIKYGIERSFAPELPGGAPYLRDWLQDAEDYPGVYKAPGGIKAIETPDAKTIVFHLRKPEGDFPFLASATQFSPVPQKKDTGAKYENDPVSSGPYQVESYQKNKKLVLTRNKNWNRATDKERLACPDQIEVTSGLDAAVINQRLSTSAGKDANAVTTDTDLGPAELARLGNDPELEKRVAKGHFPFLYYIAFNPKVKPFDDPLVRQAISYAVSRTSVINAVGGTALADPATTFLPAQKSMGYQPYDYFPAGKGGNPTKAKALLAQAGHPNGLTIPLTYTSDSNDGMGPGVATAVQDALKKAGITVKPDGRESDAFYEVTGQPKTEPGMMLFGWGADWPSGFPFLQPIFDGRQIPPQGNYNLAQLDDPAINAEFDAIAKITDPEQAAKRYGALDAKIGKEALTVPLYSTKDLALYGKNVKNAFVSDWTGVYDVSMLSVK</sequence>
<dbReference type="PROSITE" id="PS51257">
    <property type="entry name" value="PROKAR_LIPOPROTEIN"/>
    <property type="match status" value="1"/>
</dbReference>
<gene>
    <name evidence="4" type="ORF">HEB94_001965</name>
</gene>
<dbReference type="CDD" id="cd08506">
    <property type="entry name" value="PBP2_clavulanate_OppA2"/>
    <property type="match status" value="1"/>
</dbReference>